<protein>
    <submittedName>
        <fullName evidence="7">Major Facilitator Superfamily protein</fullName>
    </submittedName>
</protein>
<keyword evidence="4 5" id="KW-0472">Membrane</keyword>
<keyword evidence="2 5" id="KW-0812">Transmembrane</keyword>
<comment type="subcellular location">
    <subcellularLocation>
        <location evidence="1">Cell membrane</location>
        <topology evidence="1">Multi-pass membrane protein</topology>
    </subcellularLocation>
</comment>
<organism evidence="7 8">
    <name type="scientific">Kibdelosporangium aridum</name>
    <dbReference type="NCBI Taxonomy" id="2030"/>
    <lineage>
        <taxon>Bacteria</taxon>
        <taxon>Bacillati</taxon>
        <taxon>Actinomycetota</taxon>
        <taxon>Actinomycetes</taxon>
        <taxon>Pseudonocardiales</taxon>
        <taxon>Pseudonocardiaceae</taxon>
        <taxon>Kibdelosporangium</taxon>
    </lineage>
</organism>
<keyword evidence="3 5" id="KW-1133">Transmembrane helix</keyword>
<feature type="domain" description="Major facilitator superfamily (MFS) profile" evidence="6">
    <location>
        <begin position="1"/>
        <end position="195"/>
    </location>
</feature>
<keyword evidence="8" id="KW-1185">Reference proteome</keyword>
<evidence type="ECO:0000256" key="4">
    <source>
        <dbReference type="ARBA" id="ARBA00023136"/>
    </source>
</evidence>
<dbReference type="EMBL" id="FWXV01000005">
    <property type="protein sequence ID" value="SMD19393.1"/>
    <property type="molecule type" value="Genomic_DNA"/>
</dbReference>
<dbReference type="InterPro" id="IPR011701">
    <property type="entry name" value="MFS"/>
</dbReference>
<evidence type="ECO:0000256" key="5">
    <source>
        <dbReference type="SAM" id="Phobius"/>
    </source>
</evidence>
<dbReference type="PANTHER" id="PTHR23508">
    <property type="entry name" value="CARBOXYLIC ACID TRANSPORTER PROTEIN HOMOLOG"/>
    <property type="match status" value="1"/>
</dbReference>
<proteinExistence type="predicted"/>
<name>A0A1W2FBX8_KIBAR</name>
<dbReference type="Pfam" id="PF07690">
    <property type="entry name" value="MFS_1"/>
    <property type="match status" value="1"/>
</dbReference>
<evidence type="ECO:0000259" key="6">
    <source>
        <dbReference type="PROSITE" id="PS50850"/>
    </source>
</evidence>
<evidence type="ECO:0000256" key="1">
    <source>
        <dbReference type="ARBA" id="ARBA00004651"/>
    </source>
</evidence>
<accession>A0A1W2FBX8</accession>
<dbReference type="InterPro" id="IPR036259">
    <property type="entry name" value="MFS_trans_sf"/>
</dbReference>
<feature type="transmembrane region" description="Helical" evidence="5">
    <location>
        <begin position="45"/>
        <end position="66"/>
    </location>
</feature>
<dbReference type="GO" id="GO:0046943">
    <property type="term" value="F:carboxylic acid transmembrane transporter activity"/>
    <property type="evidence" value="ECO:0007669"/>
    <property type="project" value="TreeGrafter"/>
</dbReference>
<dbReference type="PANTHER" id="PTHR23508:SF10">
    <property type="entry name" value="CARBOXYLIC ACID TRANSPORTER PROTEIN HOMOLOG"/>
    <property type="match status" value="1"/>
</dbReference>
<evidence type="ECO:0000256" key="3">
    <source>
        <dbReference type="ARBA" id="ARBA00022989"/>
    </source>
</evidence>
<evidence type="ECO:0000313" key="8">
    <source>
        <dbReference type="Proteomes" id="UP000192674"/>
    </source>
</evidence>
<dbReference type="PROSITE" id="PS50850">
    <property type="entry name" value="MFS"/>
    <property type="match status" value="1"/>
</dbReference>
<dbReference type="SUPFAM" id="SSF103473">
    <property type="entry name" value="MFS general substrate transporter"/>
    <property type="match status" value="1"/>
</dbReference>
<reference evidence="7 8" key="1">
    <citation type="submission" date="2017-04" db="EMBL/GenBank/DDBJ databases">
        <authorList>
            <person name="Afonso C.L."/>
            <person name="Miller P.J."/>
            <person name="Scott M.A."/>
            <person name="Spackman E."/>
            <person name="Goraichik I."/>
            <person name="Dimitrov K.M."/>
            <person name="Suarez D.L."/>
            <person name="Swayne D.E."/>
        </authorList>
    </citation>
    <scope>NUCLEOTIDE SEQUENCE [LARGE SCALE GENOMIC DNA]</scope>
    <source>
        <strain evidence="7 8">DSM 43828</strain>
    </source>
</reference>
<dbReference type="Proteomes" id="UP000192674">
    <property type="component" value="Unassembled WGS sequence"/>
</dbReference>
<dbReference type="InterPro" id="IPR020846">
    <property type="entry name" value="MFS_dom"/>
</dbReference>
<evidence type="ECO:0000313" key="7">
    <source>
        <dbReference type="EMBL" id="SMD19393.1"/>
    </source>
</evidence>
<feature type="transmembrane region" description="Helical" evidence="5">
    <location>
        <begin position="75"/>
        <end position="100"/>
    </location>
</feature>
<dbReference type="GO" id="GO:0005886">
    <property type="term" value="C:plasma membrane"/>
    <property type="evidence" value="ECO:0007669"/>
    <property type="project" value="UniProtKB-SubCell"/>
</dbReference>
<dbReference type="AlphaFoldDB" id="A0A1W2FBX8"/>
<sequence length="195" mass="20349">MGALALAGLGRAGHRVDPLEVTIVGALAERLTEPGRGLALTDSEVGLAASMYVAGAVLGSLLFGYLTDRLGRKKLFLATLGLYLAATTATAFSFDVWFFVLMRFLTGAGVGGEYAAINSAIDELVPARLRATVSLAVNGSYWGGAAVGAALTRLLLDPAMFSADVGWRVAFGLGAVLGLVILLVHRHLPGQHRIR</sequence>
<gene>
    <name evidence="7" type="ORF">SAMN05661093_06136</name>
</gene>
<dbReference type="Gene3D" id="1.20.1250.20">
    <property type="entry name" value="MFS general substrate transporter like domains"/>
    <property type="match status" value="1"/>
</dbReference>
<feature type="transmembrane region" description="Helical" evidence="5">
    <location>
        <begin position="165"/>
        <end position="185"/>
    </location>
</feature>
<evidence type="ECO:0000256" key="2">
    <source>
        <dbReference type="ARBA" id="ARBA00022692"/>
    </source>
</evidence>
<dbReference type="RefSeq" id="WP_200825742.1">
    <property type="nucleotide sequence ID" value="NZ_FWXV01000005.1"/>
</dbReference>